<accession>A0AAJ0MHK4</accession>
<evidence type="ECO:0000256" key="1">
    <source>
        <dbReference type="SAM" id="MobiDB-lite"/>
    </source>
</evidence>
<reference evidence="2" key="1">
    <citation type="journal article" date="2023" name="Mol. Phylogenet. Evol.">
        <title>Genome-scale phylogeny and comparative genomics of the fungal order Sordariales.</title>
        <authorList>
            <person name="Hensen N."/>
            <person name="Bonometti L."/>
            <person name="Westerberg I."/>
            <person name="Brannstrom I.O."/>
            <person name="Guillou S."/>
            <person name="Cros-Aarteil S."/>
            <person name="Calhoun S."/>
            <person name="Haridas S."/>
            <person name="Kuo A."/>
            <person name="Mondo S."/>
            <person name="Pangilinan J."/>
            <person name="Riley R."/>
            <person name="LaButti K."/>
            <person name="Andreopoulos B."/>
            <person name="Lipzen A."/>
            <person name="Chen C."/>
            <person name="Yan M."/>
            <person name="Daum C."/>
            <person name="Ng V."/>
            <person name="Clum A."/>
            <person name="Steindorff A."/>
            <person name="Ohm R.A."/>
            <person name="Martin F."/>
            <person name="Silar P."/>
            <person name="Natvig D.O."/>
            <person name="Lalanne C."/>
            <person name="Gautier V."/>
            <person name="Ament-Velasquez S.L."/>
            <person name="Kruys A."/>
            <person name="Hutchinson M.I."/>
            <person name="Powell A.J."/>
            <person name="Barry K."/>
            <person name="Miller A.N."/>
            <person name="Grigoriev I.V."/>
            <person name="Debuchy R."/>
            <person name="Gladieux P."/>
            <person name="Hiltunen Thoren M."/>
            <person name="Johannesson H."/>
        </authorList>
    </citation>
    <scope>NUCLEOTIDE SEQUENCE</scope>
    <source>
        <strain evidence="2">CBS 955.72</strain>
    </source>
</reference>
<evidence type="ECO:0000313" key="3">
    <source>
        <dbReference type="Proteomes" id="UP001275084"/>
    </source>
</evidence>
<gene>
    <name evidence="2" type="ORF">B0T25DRAFT_564386</name>
</gene>
<dbReference type="AlphaFoldDB" id="A0AAJ0MHK4"/>
<feature type="region of interest" description="Disordered" evidence="1">
    <location>
        <begin position="1"/>
        <end position="77"/>
    </location>
</feature>
<feature type="compositionally biased region" description="Basic and acidic residues" evidence="1">
    <location>
        <begin position="378"/>
        <end position="394"/>
    </location>
</feature>
<dbReference type="Proteomes" id="UP001275084">
    <property type="component" value="Unassembled WGS sequence"/>
</dbReference>
<comment type="caution">
    <text evidence="2">The sequence shown here is derived from an EMBL/GenBank/DDBJ whole genome shotgun (WGS) entry which is preliminary data.</text>
</comment>
<reference evidence="2" key="2">
    <citation type="submission" date="2023-06" db="EMBL/GenBank/DDBJ databases">
        <authorList>
            <consortium name="Lawrence Berkeley National Laboratory"/>
            <person name="Haridas S."/>
            <person name="Hensen N."/>
            <person name="Bonometti L."/>
            <person name="Westerberg I."/>
            <person name="Brannstrom I.O."/>
            <person name="Guillou S."/>
            <person name="Cros-Aarteil S."/>
            <person name="Calhoun S."/>
            <person name="Kuo A."/>
            <person name="Mondo S."/>
            <person name="Pangilinan J."/>
            <person name="Riley R."/>
            <person name="Labutti K."/>
            <person name="Andreopoulos B."/>
            <person name="Lipzen A."/>
            <person name="Chen C."/>
            <person name="Yanf M."/>
            <person name="Daum C."/>
            <person name="Ng V."/>
            <person name="Clum A."/>
            <person name="Steindorff A."/>
            <person name="Ohm R."/>
            <person name="Martin F."/>
            <person name="Silar P."/>
            <person name="Natvig D."/>
            <person name="Lalanne C."/>
            <person name="Gautier V."/>
            <person name="Ament-Velasquez S.L."/>
            <person name="Kruys A."/>
            <person name="Hutchinson M.I."/>
            <person name="Powell A.J."/>
            <person name="Barry K."/>
            <person name="Miller A.N."/>
            <person name="Grigoriev I.V."/>
            <person name="Debuchy R."/>
            <person name="Gladieux P."/>
            <person name="Thoren M.H."/>
            <person name="Johannesson H."/>
        </authorList>
    </citation>
    <scope>NUCLEOTIDE SEQUENCE</scope>
    <source>
        <strain evidence="2">CBS 955.72</strain>
    </source>
</reference>
<proteinExistence type="predicted"/>
<feature type="compositionally biased region" description="Basic and acidic residues" evidence="1">
    <location>
        <begin position="9"/>
        <end position="18"/>
    </location>
</feature>
<keyword evidence="3" id="KW-1185">Reference proteome</keyword>
<feature type="region of interest" description="Disordered" evidence="1">
    <location>
        <begin position="353"/>
        <end position="394"/>
    </location>
</feature>
<dbReference type="EMBL" id="JAUIQD010000002">
    <property type="protein sequence ID" value="KAK3359374.1"/>
    <property type="molecule type" value="Genomic_DNA"/>
</dbReference>
<organism evidence="2 3">
    <name type="scientific">Lasiosphaeria hispida</name>
    <dbReference type="NCBI Taxonomy" id="260671"/>
    <lineage>
        <taxon>Eukaryota</taxon>
        <taxon>Fungi</taxon>
        <taxon>Dikarya</taxon>
        <taxon>Ascomycota</taxon>
        <taxon>Pezizomycotina</taxon>
        <taxon>Sordariomycetes</taxon>
        <taxon>Sordariomycetidae</taxon>
        <taxon>Sordariales</taxon>
        <taxon>Lasiosphaeriaceae</taxon>
        <taxon>Lasiosphaeria</taxon>
    </lineage>
</organism>
<name>A0AAJ0MHK4_9PEZI</name>
<sequence length="394" mass="42165">MTRHRNRRGRDPLGDRGPRRAATSNFDTDMLHNELPTAGFNSPMPRQSRTGSSHRQVHFGAGNPRANLSPRPRLEGFGGRYPAPRRFGSHTPVSLPYTSHPCRPYHPYHPYHPYQPLPPSSESEDIGSDGHPNTPHCVACAGTQRRNYGLRDELLALLAQTHRALWRWAGDVGVADSDAGDVMDWQREQAMLVIPVERRLSEMQRIVRDAERRGEARAGGGSVTAGGDGGGVEVGRVMFSRLGHTPPLVCANARSGDGAKSALSPYSVQEGSGGPGVNVPVENGSGSMVPPYMPGAVGVPVNAAVVAEGPETAPVPGPAPRPVIVPYPHEYSSYPPQHVTPPLGQEWVHVSPNGVRNHPPAAAPVRTDGLGPPQPAFEEYKGGRDGHGDGVESD</sequence>
<evidence type="ECO:0000313" key="2">
    <source>
        <dbReference type="EMBL" id="KAK3359374.1"/>
    </source>
</evidence>
<feature type="compositionally biased region" description="Polar residues" evidence="1">
    <location>
        <begin position="44"/>
        <end position="54"/>
    </location>
</feature>
<protein>
    <submittedName>
        <fullName evidence="2">Uncharacterized protein</fullName>
    </submittedName>
</protein>